<evidence type="ECO:0000313" key="2">
    <source>
        <dbReference type="EMBL" id="OJZ82307.1"/>
    </source>
</evidence>
<reference evidence="3" key="1">
    <citation type="journal article" date="2017" name="Genome Biol.">
        <title>Comparative genomics reveals high biological diversity and specific adaptations in the industrially and medically important fungal genus Aspergillus.</title>
        <authorList>
            <person name="de Vries R.P."/>
            <person name="Riley R."/>
            <person name="Wiebenga A."/>
            <person name="Aguilar-Osorio G."/>
            <person name="Amillis S."/>
            <person name="Uchima C.A."/>
            <person name="Anderluh G."/>
            <person name="Asadollahi M."/>
            <person name="Askin M."/>
            <person name="Barry K."/>
            <person name="Battaglia E."/>
            <person name="Bayram O."/>
            <person name="Benocci T."/>
            <person name="Braus-Stromeyer S.A."/>
            <person name="Caldana C."/>
            <person name="Canovas D."/>
            <person name="Cerqueira G.C."/>
            <person name="Chen F."/>
            <person name="Chen W."/>
            <person name="Choi C."/>
            <person name="Clum A."/>
            <person name="Dos Santos R.A."/>
            <person name="Damasio A.R."/>
            <person name="Diallinas G."/>
            <person name="Emri T."/>
            <person name="Fekete E."/>
            <person name="Flipphi M."/>
            <person name="Freyberg S."/>
            <person name="Gallo A."/>
            <person name="Gournas C."/>
            <person name="Habgood R."/>
            <person name="Hainaut M."/>
            <person name="Harispe M.L."/>
            <person name="Henrissat B."/>
            <person name="Hilden K.S."/>
            <person name="Hope R."/>
            <person name="Hossain A."/>
            <person name="Karabika E."/>
            <person name="Karaffa L."/>
            <person name="Karanyi Z."/>
            <person name="Krasevec N."/>
            <person name="Kuo A."/>
            <person name="Kusch H."/>
            <person name="LaButti K."/>
            <person name="Lagendijk E.L."/>
            <person name="Lapidus A."/>
            <person name="Levasseur A."/>
            <person name="Lindquist E."/>
            <person name="Lipzen A."/>
            <person name="Logrieco A.F."/>
            <person name="MacCabe A."/>
            <person name="Maekelae M.R."/>
            <person name="Malavazi I."/>
            <person name="Melin P."/>
            <person name="Meyer V."/>
            <person name="Mielnichuk N."/>
            <person name="Miskei M."/>
            <person name="Molnar A.P."/>
            <person name="Mule G."/>
            <person name="Ngan C.Y."/>
            <person name="Orejas M."/>
            <person name="Orosz E."/>
            <person name="Ouedraogo J.P."/>
            <person name="Overkamp K.M."/>
            <person name="Park H.-S."/>
            <person name="Perrone G."/>
            <person name="Piumi F."/>
            <person name="Punt P.J."/>
            <person name="Ram A.F."/>
            <person name="Ramon A."/>
            <person name="Rauscher S."/>
            <person name="Record E."/>
            <person name="Riano-Pachon D.M."/>
            <person name="Robert V."/>
            <person name="Roehrig J."/>
            <person name="Ruller R."/>
            <person name="Salamov A."/>
            <person name="Salih N.S."/>
            <person name="Samson R.A."/>
            <person name="Sandor E."/>
            <person name="Sanguinetti M."/>
            <person name="Schuetze T."/>
            <person name="Sepcic K."/>
            <person name="Shelest E."/>
            <person name="Sherlock G."/>
            <person name="Sophianopoulou V."/>
            <person name="Squina F.M."/>
            <person name="Sun H."/>
            <person name="Susca A."/>
            <person name="Todd R.B."/>
            <person name="Tsang A."/>
            <person name="Unkles S.E."/>
            <person name="van de Wiele N."/>
            <person name="van Rossen-Uffink D."/>
            <person name="Oliveira J.V."/>
            <person name="Vesth T.C."/>
            <person name="Visser J."/>
            <person name="Yu J.-H."/>
            <person name="Zhou M."/>
            <person name="Andersen M.R."/>
            <person name="Archer D.B."/>
            <person name="Baker S.E."/>
            <person name="Benoit I."/>
            <person name="Brakhage A.A."/>
            <person name="Braus G.H."/>
            <person name="Fischer R."/>
            <person name="Frisvad J.C."/>
            <person name="Goldman G.H."/>
            <person name="Houbraken J."/>
            <person name="Oakley B."/>
            <person name="Pocsi I."/>
            <person name="Scazzocchio C."/>
            <person name="Seiboth B."/>
            <person name="vanKuyk P.A."/>
            <person name="Wortman J."/>
            <person name="Dyer P.S."/>
            <person name="Grigoriev I.V."/>
        </authorList>
    </citation>
    <scope>NUCLEOTIDE SEQUENCE [LARGE SCALE GENOMIC DNA]</scope>
    <source>
        <strain evidence="3">CBS 106.47</strain>
    </source>
</reference>
<feature type="region of interest" description="Disordered" evidence="1">
    <location>
        <begin position="80"/>
        <end position="119"/>
    </location>
</feature>
<evidence type="ECO:0000313" key="3">
    <source>
        <dbReference type="Proteomes" id="UP000184063"/>
    </source>
</evidence>
<dbReference type="VEuPathDB" id="FungiDB:ASPFODRAFT_51181"/>
<protein>
    <submittedName>
        <fullName evidence="2">Uncharacterized protein</fullName>
    </submittedName>
</protein>
<proteinExistence type="predicted"/>
<feature type="compositionally biased region" description="Low complexity" evidence="1">
    <location>
        <begin position="80"/>
        <end position="103"/>
    </location>
</feature>
<organism evidence="2 3">
    <name type="scientific">Aspergillus luchuensis (strain CBS 106.47)</name>
    <dbReference type="NCBI Taxonomy" id="1137211"/>
    <lineage>
        <taxon>Eukaryota</taxon>
        <taxon>Fungi</taxon>
        <taxon>Dikarya</taxon>
        <taxon>Ascomycota</taxon>
        <taxon>Pezizomycotina</taxon>
        <taxon>Eurotiomycetes</taxon>
        <taxon>Eurotiomycetidae</taxon>
        <taxon>Eurotiales</taxon>
        <taxon>Aspergillaceae</taxon>
        <taxon>Aspergillus</taxon>
        <taxon>Aspergillus subgen. Circumdati</taxon>
    </lineage>
</organism>
<name>A0A1M3T6B4_ASPLC</name>
<evidence type="ECO:0000256" key="1">
    <source>
        <dbReference type="SAM" id="MobiDB-lite"/>
    </source>
</evidence>
<feature type="region of interest" description="Disordered" evidence="1">
    <location>
        <begin position="1"/>
        <end position="30"/>
    </location>
</feature>
<dbReference type="AlphaFoldDB" id="A0A1M3T6B4"/>
<dbReference type="EMBL" id="KV878248">
    <property type="protein sequence ID" value="OJZ82307.1"/>
    <property type="molecule type" value="Genomic_DNA"/>
</dbReference>
<accession>A0A1M3T6B4</accession>
<dbReference type="Proteomes" id="UP000184063">
    <property type="component" value="Unassembled WGS sequence"/>
</dbReference>
<sequence>MVTGRKCGGNRLDEGGGGQDTSRQHGKPAIGTFLFLAKQGQEHCAHKTGDNENGVEERESLMHGLDGVNTVIIVIIIIRQTTGEGGTTPTTNNNNQVGSNNRNNNDDDNDNNKNNNNQS</sequence>
<gene>
    <name evidence="2" type="ORF">ASPFODRAFT_51181</name>
</gene>